<dbReference type="InterPro" id="IPR011032">
    <property type="entry name" value="GroES-like_sf"/>
</dbReference>
<dbReference type="Pfam" id="PF00107">
    <property type="entry name" value="ADH_zinc_N"/>
    <property type="match status" value="1"/>
</dbReference>
<dbReference type="Gene3D" id="3.90.180.10">
    <property type="entry name" value="Medium-chain alcohol dehydrogenases, catalytic domain"/>
    <property type="match status" value="1"/>
</dbReference>
<keyword evidence="5 10" id="KW-1133">Transmembrane helix</keyword>
<feature type="transmembrane region" description="Helical" evidence="10">
    <location>
        <begin position="72"/>
        <end position="90"/>
    </location>
</feature>
<keyword evidence="3 9" id="KW-0479">Metal-binding</keyword>
<accession>A0A8S1DC55</accession>
<dbReference type="PROSITE" id="PS51225">
    <property type="entry name" value="MARVEL"/>
    <property type="match status" value="1"/>
</dbReference>
<dbReference type="InterPro" id="IPR013149">
    <property type="entry name" value="ADH-like_C"/>
</dbReference>
<evidence type="ECO:0000313" key="12">
    <source>
        <dbReference type="EMBL" id="CAB3380058.1"/>
    </source>
</evidence>
<feature type="transmembrane region" description="Helical" evidence="10">
    <location>
        <begin position="134"/>
        <end position="156"/>
    </location>
</feature>
<evidence type="ECO:0000256" key="1">
    <source>
        <dbReference type="ARBA" id="ARBA00004141"/>
    </source>
</evidence>
<dbReference type="AlphaFoldDB" id="A0A8S1DC55"/>
<dbReference type="PROSITE" id="PS00059">
    <property type="entry name" value="ADH_ZINC"/>
    <property type="match status" value="1"/>
</dbReference>
<keyword evidence="4 9" id="KW-0862">Zinc</keyword>
<dbReference type="InterPro" id="IPR008253">
    <property type="entry name" value="Marvel"/>
</dbReference>
<dbReference type="Gene3D" id="3.40.50.720">
    <property type="entry name" value="NAD(P)-binding Rossmann-like Domain"/>
    <property type="match status" value="1"/>
</dbReference>
<evidence type="ECO:0000256" key="4">
    <source>
        <dbReference type="ARBA" id="ARBA00022833"/>
    </source>
</evidence>
<protein>
    <recommendedName>
        <fullName evidence="11">MARVEL domain-containing protein</fullName>
    </recommendedName>
</protein>
<evidence type="ECO:0000256" key="7">
    <source>
        <dbReference type="ARBA" id="ARBA00023136"/>
    </source>
</evidence>
<dbReference type="InterPro" id="IPR036291">
    <property type="entry name" value="NAD(P)-bd_dom_sf"/>
</dbReference>
<dbReference type="GO" id="GO:0008270">
    <property type="term" value="F:zinc ion binding"/>
    <property type="evidence" value="ECO:0007669"/>
    <property type="project" value="InterPro"/>
</dbReference>
<evidence type="ECO:0000256" key="8">
    <source>
        <dbReference type="PROSITE-ProRule" id="PRU00581"/>
    </source>
</evidence>
<gene>
    <name evidence="12" type="ORF">CLODIP_2_CD09376</name>
</gene>
<dbReference type="SUPFAM" id="SSF50129">
    <property type="entry name" value="GroES-like"/>
    <property type="match status" value="1"/>
</dbReference>
<organism evidence="12 13">
    <name type="scientific">Cloeon dipterum</name>
    <dbReference type="NCBI Taxonomy" id="197152"/>
    <lineage>
        <taxon>Eukaryota</taxon>
        <taxon>Metazoa</taxon>
        <taxon>Ecdysozoa</taxon>
        <taxon>Arthropoda</taxon>
        <taxon>Hexapoda</taxon>
        <taxon>Insecta</taxon>
        <taxon>Pterygota</taxon>
        <taxon>Palaeoptera</taxon>
        <taxon>Ephemeroptera</taxon>
        <taxon>Pisciforma</taxon>
        <taxon>Baetidae</taxon>
        <taxon>Cloeon</taxon>
    </lineage>
</organism>
<proteinExistence type="inferred from homology"/>
<dbReference type="Proteomes" id="UP000494165">
    <property type="component" value="Unassembled WGS sequence"/>
</dbReference>
<dbReference type="GO" id="GO:0016491">
    <property type="term" value="F:oxidoreductase activity"/>
    <property type="evidence" value="ECO:0007669"/>
    <property type="project" value="UniProtKB-KW"/>
</dbReference>
<keyword evidence="6" id="KW-0560">Oxidoreductase</keyword>
<dbReference type="InterPro" id="IPR020843">
    <property type="entry name" value="ER"/>
</dbReference>
<evidence type="ECO:0000256" key="5">
    <source>
        <dbReference type="ARBA" id="ARBA00022989"/>
    </source>
</evidence>
<comment type="caution">
    <text evidence="12">The sequence shown here is derived from an EMBL/GenBank/DDBJ whole genome shotgun (WGS) entry which is preliminary data.</text>
</comment>
<evidence type="ECO:0000256" key="3">
    <source>
        <dbReference type="ARBA" id="ARBA00022723"/>
    </source>
</evidence>
<dbReference type="InterPro" id="IPR050129">
    <property type="entry name" value="Zn_alcohol_dh"/>
</dbReference>
<comment type="cofactor">
    <cofactor evidence="9">
        <name>Zn(2+)</name>
        <dbReference type="ChEBI" id="CHEBI:29105"/>
    </cofactor>
</comment>
<dbReference type="PANTHER" id="PTHR43401:SF2">
    <property type="entry name" value="L-THREONINE 3-DEHYDROGENASE"/>
    <property type="match status" value="1"/>
</dbReference>
<evidence type="ECO:0000256" key="10">
    <source>
        <dbReference type="SAM" id="Phobius"/>
    </source>
</evidence>
<dbReference type="Pfam" id="PF08240">
    <property type="entry name" value="ADH_N"/>
    <property type="match status" value="1"/>
</dbReference>
<feature type="transmembrane region" description="Helical" evidence="10">
    <location>
        <begin position="162"/>
        <end position="182"/>
    </location>
</feature>
<keyword evidence="7 8" id="KW-0472">Membrane</keyword>
<dbReference type="InterPro" id="IPR002328">
    <property type="entry name" value="ADH_Zn_CS"/>
</dbReference>
<evidence type="ECO:0000259" key="11">
    <source>
        <dbReference type="PROSITE" id="PS51225"/>
    </source>
</evidence>
<comment type="similarity">
    <text evidence="9">Belongs to the zinc-containing alcohol dehydrogenase family.</text>
</comment>
<evidence type="ECO:0000256" key="9">
    <source>
        <dbReference type="RuleBase" id="RU361277"/>
    </source>
</evidence>
<reference evidence="12 13" key="1">
    <citation type="submission" date="2020-04" db="EMBL/GenBank/DDBJ databases">
        <authorList>
            <person name="Alioto T."/>
            <person name="Alioto T."/>
            <person name="Gomez Garrido J."/>
        </authorList>
    </citation>
    <scope>NUCLEOTIDE SEQUENCE [LARGE SCALE GENOMIC DNA]</scope>
</reference>
<name>A0A8S1DC55_9INSE</name>
<dbReference type="PANTHER" id="PTHR43401">
    <property type="entry name" value="L-THREONINE 3-DEHYDROGENASE"/>
    <property type="match status" value="1"/>
</dbReference>
<comment type="subcellular location">
    <subcellularLocation>
        <location evidence="1">Membrane</location>
        <topology evidence="1">Multi-pass membrane protein</topology>
    </subcellularLocation>
</comment>
<dbReference type="SMART" id="SM00829">
    <property type="entry name" value="PKS_ER"/>
    <property type="match status" value="1"/>
</dbReference>
<keyword evidence="2 8" id="KW-0812">Transmembrane</keyword>
<evidence type="ECO:0000313" key="13">
    <source>
        <dbReference type="Proteomes" id="UP000494165"/>
    </source>
</evidence>
<sequence length="594" mass="66119">MLVHEPLRGACLVPVWYPSTRRHLAERKGNYYTIFITIEDCPLRLSISLKRHGRHQFPWSAHDHYKSYHFQLVQIVCNMIGFLCVILAKYSHLARSSFFKSLSGIGFWFTGIMLLLYVFHVAEKFFRIPWLKIELGFCTLWTLLYLIASILCVDYASLDAAFGAAGFFGFCAMFAYGFDAYLKFQAVRNGELAQGDRVHLDDLIVNKVKGYRDSVKSYIFEGNNLYNNSLFYIIALSGDLWKAPIEMSPRPHTALQFDIGTKQLTLGKIDKPQVSRPDEILVKVAYSGICGTDLHVIHGQFPCKKTAFALGHEFSGVVEAIGADVQYLTVGDRVVVDPNSGCGHCDSCWNASYHRCSNVSRTIGILADGGWAEFCVARKGQVYKLPDSVTLKQGALCEPMSCIAHGWDRLGSMPHNSKILIMGAGIIGNLWACLFHLNGHRSNVTISEPQDTRRKLVEKLELGYTLTSPTVLAAQNPEFDLVVDCSGSAVAMQQAVKWLKMGGKLMVFGVANPKAVMEVSPYDIMKKELTILGALTNPFTFPEAIAILKMMGPRYLDYDRLGVETFSLSGYGDAMKSLEAASVAKAVFEINPEK</sequence>
<dbReference type="OrthoDB" id="3941538at2759"/>
<dbReference type="SUPFAM" id="SSF51735">
    <property type="entry name" value="NAD(P)-binding Rossmann-fold domains"/>
    <property type="match status" value="1"/>
</dbReference>
<keyword evidence="13" id="KW-1185">Reference proteome</keyword>
<dbReference type="InterPro" id="IPR013154">
    <property type="entry name" value="ADH-like_N"/>
</dbReference>
<dbReference type="EMBL" id="CADEPI010000200">
    <property type="protein sequence ID" value="CAB3380058.1"/>
    <property type="molecule type" value="Genomic_DNA"/>
</dbReference>
<evidence type="ECO:0000256" key="6">
    <source>
        <dbReference type="ARBA" id="ARBA00023002"/>
    </source>
</evidence>
<feature type="transmembrane region" description="Helical" evidence="10">
    <location>
        <begin position="102"/>
        <end position="122"/>
    </location>
</feature>
<dbReference type="GO" id="GO:0016020">
    <property type="term" value="C:membrane"/>
    <property type="evidence" value="ECO:0007669"/>
    <property type="project" value="UniProtKB-SubCell"/>
</dbReference>
<feature type="domain" description="MARVEL" evidence="11">
    <location>
        <begin position="62"/>
        <end position="188"/>
    </location>
</feature>
<evidence type="ECO:0000256" key="2">
    <source>
        <dbReference type="ARBA" id="ARBA00022692"/>
    </source>
</evidence>